<dbReference type="EMBL" id="BIXY01000078">
    <property type="protein sequence ID" value="GCF10647.1"/>
    <property type="molecule type" value="Genomic_DNA"/>
</dbReference>
<evidence type="ECO:0000313" key="2">
    <source>
        <dbReference type="Proteomes" id="UP000322530"/>
    </source>
</evidence>
<reference evidence="1 2" key="1">
    <citation type="submission" date="2019-01" db="EMBL/GenBank/DDBJ databases">
        <title>Draft genome sequence of Dictyobacter sp. Uno17.</title>
        <authorList>
            <person name="Wang C.M."/>
            <person name="Zheng Y."/>
            <person name="Sakai Y."/>
            <person name="Abe K."/>
            <person name="Yokota A."/>
            <person name="Yabe S."/>
        </authorList>
    </citation>
    <scope>NUCLEOTIDE SEQUENCE [LARGE SCALE GENOMIC DNA]</scope>
    <source>
        <strain evidence="1 2">Uno17</strain>
    </source>
</reference>
<comment type="caution">
    <text evidence="1">The sequence shown here is derived from an EMBL/GenBank/DDBJ whole genome shotgun (WGS) entry which is preliminary data.</text>
</comment>
<protein>
    <submittedName>
        <fullName evidence="1">Uncharacterized protein</fullName>
    </submittedName>
</protein>
<sequence length="67" mass="7507">MTSIEQTAYPRFNRAPSVKELHTIYTQRQLIRLRVSSRAKKGGAAGYRPFARVITIHPTFVASDTGS</sequence>
<organism evidence="1 2">
    <name type="scientific">Dictyobacter arantiisoli</name>
    <dbReference type="NCBI Taxonomy" id="2014874"/>
    <lineage>
        <taxon>Bacteria</taxon>
        <taxon>Bacillati</taxon>
        <taxon>Chloroflexota</taxon>
        <taxon>Ktedonobacteria</taxon>
        <taxon>Ktedonobacterales</taxon>
        <taxon>Dictyobacteraceae</taxon>
        <taxon>Dictyobacter</taxon>
    </lineage>
</organism>
<dbReference type="AlphaFoldDB" id="A0A5A5TH00"/>
<gene>
    <name evidence="1" type="ORF">KDI_42110</name>
</gene>
<keyword evidence="2" id="KW-1185">Reference proteome</keyword>
<proteinExistence type="predicted"/>
<evidence type="ECO:0000313" key="1">
    <source>
        <dbReference type="EMBL" id="GCF10647.1"/>
    </source>
</evidence>
<accession>A0A5A5TH00</accession>
<dbReference type="Proteomes" id="UP000322530">
    <property type="component" value="Unassembled WGS sequence"/>
</dbReference>
<name>A0A5A5TH00_9CHLR</name>